<dbReference type="InterPro" id="IPR011109">
    <property type="entry name" value="DNA_bind_recombinase_dom"/>
</dbReference>
<protein>
    <submittedName>
        <fullName evidence="3">Recombinase family protein</fullName>
    </submittedName>
</protein>
<dbReference type="Pfam" id="PF07508">
    <property type="entry name" value="Recombinase"/>
    <property type="match status" value="1"/>
</dbReference>
<dbReference type="SMART" id="SM00857">
    <property type="entry name" value="Resolvase"/>
    <property type="match status" value="1"/>
</dbReference>
<evidence type="ECO:0000313" key="3">
    <source>
        <dbReference type="EMBL" id="TCC43218.1"/>
    </source>
</evidence>
<dbReference type="PANTHER" id="PTHR30461">
    <property type="entry name" value="DNA-INVERTASE FROM LAMBDOID PROPHAGE"/>
    <property type="match status" value="1"/>
</dbReference>
<evidence type="ECO:0000259" key="2">
    <source>
        <dbReference type="PROSITE" id="PS51737"/>
    </source>
</evidence>
<proteinExistence type="predicted"/>
<evidence type="ECO:0000313" key="4">
    <source>
        <dbReference type="Proteomes" id="UP000292695"/>
    </source>
</evidence>
<dbReference type="EMBL" id="SJKA01000001">
    <property type="protein sequence ID" value="TCC43218.1"/>
    <property type="molecule type" value="Genomic_DNA"/>
</dbReference>
<keyword evidence="4" id="KW-1185">Reference proteome</keyword>
<dbReference type="CDD" id="cd00338">
    <property type="entry name" value="Ser_Recombinase"/>
    <property type="match status" value="1"/>
</dbReference>
<feature type="domain" description="Recombinase" evidence="2">
    <location>
        <begin position="168"/>
        <end position="295"/>
    </location>
</feature>
<dbReference type="PROSITE" id="PS51737">
    <property type="entry name" value="RECOMBINASE_DNA_BIND"/>
    <property type="match status" value="1"/>
</dbReference>
<dbReference type="PROSITE" id="PS51736">
    <property type="entry name" value="RECOMBINASES_3"/>
    <property type="match status" value="1"/>
</dbReference>
<dbReference type="InterPro" id="IPR050639">
    <property type="entry name" value="SSR_resolvase"/>
</dbReference>
<dbReference type="InterPro" id="IPR038109">
    <property type="entry name" value="DNA_bind_recomb_sf"/>
</dbReference>
<accession>A0A4R0JFC3</accession>
<feature type="domain" description="Resolvase/invertase-type recombinase catalytic" evidence="1">
    <location>
        <begin position="11"/>
        <end position="160"/>
    </location>
</feature>
<comment type="caution">
    <text evidence="3">The sequence shown here is derived from an EMBL/GenBank/DDBJ whole genome shotgun (WGS) entry which is preliminary data.</text>
</comment>
<dbReference type="Proteomes" id="UP000292695">
    <property type="component" value="Unassembled WGS sequence"/>
</dbReference>
<dbReference type="Gene3D" id="3.90.1750.20">
    <property type="entry name" value="Putative Large Serine Recombinase, Chain B, Domain 2"/>
    <property type="match status" value="1"/>
</dbReference>
<dbReference type="SUPFAM" id="SSF53041">
    <property type="entry name" value="Resolvase-like"/>
    <property type="match status" value="1"/>
</dbReference>
<sequence length="521" mass="57286">MGDSAMTRNEYADLYLRVSIDRAGQTAIERQEADCRSWAGEQQLKVRQVHVDRGRSAYLDAAGRRQGLRQALAAVSSGVVGTLVVWKLDRLSRQGIGQVGEFLQTIGAVGGRLISVHDGLDTSEQSDRRLVEMLAERARSESENLSLRVRSAKRYLRSKGQWIGGAPPYGLVVQDGRLAVDPATGPVVRQIVDRILGGASLAEVARWLNDGGVPSPRGHRWGVGSIAQLLRSPALAGLLPETLKHADGRYRGIVRPWTDPATGQPVSVMAPGQQPLISPVEQRQLAAAFAERTRLSKYGVRRGRRSPDSEYLLTGLLRCAGCAERMSKQGNSYRCQSVRVGHRCTAPGGAYQPALDAAVAQLWMDRLDALKDGDPLRQAVVERLAAEVDPETVLRRASIQAALVDEQTARTVLDQDYYLRRILDRDRYLPLHEALTRRICDLESSLASLPAPVVDTGWLYSPVLRAEKWSEATVHERRRLLKLAIDEVAVSRGRRGARFVPNDRLVISWAEPLDGSATMGA</sequence>
<dbReference type="Gene3D" id="3.40.50.1390">
    <property type="entry name" value="Resolvase, N-terminal catalytic domain"/>
    <property type="match status" value="1"/>
</dbReference>
<dbReference type="PANTHER" id="PTHR30461:SF23">
    <property type="entry name" value="DNA RECOMBINASE-RELATED"/>
    <property type="match status" value="1"/>
</dbReference>
<dbReference type="Pfam" id="PF13408">
    <property type="entry name" value="Zn_ribbon_recom"/>
    <property type="match status" value="1"/>
</dbReference>
<evidence type="ECO:0000259" key="1">
    <source>
        <dbReference type="PROSITE" id="PS51736"/>
    </source>
</evidence>
<organism evidence="3 4">
    <name type="scientific">Kribbella sindirgiensis</name>
    <dbReference type="NCBI Taxonomy" id="1124744"/>
    <lineage>
        <taxon>Bacteria</taxon>
        <taxon>Bacillati</taxon>
        <taxon>Actinomycetota</taxon>
        <taxon>Actinomycetes</taxon>
        <taxon>Propionibacteriales</taxon>
        <taxon>Kribbellaceae</taxon>
        <taxon>Kribbella</taxon>
    </lineage>
</organism>
<dbReference type="GO" id="GO:0003677">
    <property type="term" value="F:DNA binding"/>
    <property type="evidence" value="ECO:0007669"/>
    <property type="project" value="InterPro"/>
</dbReference>
<dbReference type="AlphaFoldDB" id="A0A4R0JFC3"/>
<name>A0A4R0JFC3_9ACTN</name>
<reference evidence="3 4" key="1">
    <citation type="submission" date="2019-02" db="EMBL/GenBank/DDBJ databases">
        <title>Kribbella capetownensis sp. nov. and Kribbella speibonae sp. nov., isolated from soil.</title>
        <authorList>
            <person name="Curtis S.M."/>
            <person name="Norton I."/>
            <person name="Everest G.J."/>
            <person name="Meyers P.R."/>
        </authorList>
    </citation>
    <scope>NUCLEOTIDE SEQUENCE [LARGE SCALE GENOMIC DNA]</scope>
    <source>
        <strain evidence="3 4">DSM 27082</strain>
    </source>
</reference>
<dbReference type="OrthoDB" id="4500247at2"/>
<dbReference type="InterPro" id="IPR006119">
    <property type="entry name" value="Resolv_N"/>
</dbReference>
<dbReference type="GO" id="GO:0000150">
    <property type="term" value="F:DNA strand exchange activity"/>
    <property type="evidence" value="ECO:0007669"/>
    <property type="project" value="InterPro"/>
</dbReference>
<dbReference type="Pfam" id="PF00239">
    <property type="entry name" value="Resolvase"/>
    <property type="match status" value="1"/>
</dbReference>
<gene>
    <name evidence="3" type="ORF">E0H50_01660</name>
</gene>
<dbReference type="InterPro" id="IPR025827">
    <property type="entry name" value="Zn_ribbon_recom_dom"/>
</dbReference>
<dbReference type="InterPro" id="IPR036162">
    <property type="entry name" value="Resolvase-like_N_sf"/>
</dbReference>